<gene>
    <name evidence="2" type="ORF">TEA_024042</name>
</gene>
<dbReference type="Proteomes" id="UP000306102">
    <property type="component" value="Unassembled WGS sequence"/>
</dbReference>
<dbReference type="PANTHER" id="PTHR36066:SF8">
    <property type="entry name" value="TRANSCRIPTION FACTOR SAC51"/>
    <property type="match status" value="1"/>
</dbReference>
<sequence length="473" mass="52560">MYPGGYTAEVTNLSPRATEKVVYEFFAYCGRYGCYGTVTTATAAATADAPVNLNHTAKAAVTGGVRFFSDLDASLFGYPENLWEFRLITWIYSAEVCSFGDFIRRTICGGRVNQLMCFKVIAYYRYKYIYILLTCFGWMVKPKDSWLFPQHSARQLPRLNCTSTLLQQGQQNVFPSSMNHCTVSTDVAFPGFRVPGLHGSGKGQTNAAHGLFHCLPTHLDCLPYTSSPYVKKEPNVVSGPTQRRFIIFDQSRNQTRLFLSPIRPPAQNSIVAPTKFLDACDMGGKGQPDKMVQNFPTKPAIQEKSNEIQIIGEGSEMHEDTEEINALLYSDDDGGDSEEDEVTSTDRSPFTIKGGSYKKREHMEDTTAEDASSDGVRKRQKLIDGGYKKSSLMDTVSSAKPEYEDDAEGRTQGEDLDSIIGTEQSSKDKIRETVKFLECLIPSVKSKDPLSVIEEAISYLKYLKVEAKALGVS</sequence>
<evidence type="ECO:0000313" key="2">
    <source>
        <dbReference type="EMBL" id="THG09246.1"/>
    </source>
</evidence>
<organism evidence="2 3">
    <name type="scientific">Camellia sinensis var. sinensis</name>
    <name type="common">China tea</name>
    <dbReference type="NCBI Taxonomy" id="542762"/>
    <lineage>
        <taxon>Eukaryota</taxon>
        <taxon>Viridiplantae</taxon>
        <taxon>Streptophyta</taxon>
        <taxon>Embryophyta</taxon>
        <taxon>Tracheophyta</taxon>
        <taxon>Spermatophyta</taxon>
        <taxon>Magnoliopsida</taxon>
        <taxon>eudicotyledons</taxon>
        <taxon>Gunneridae</taxon>
        <taxon>Pentapetalae</taxon>
        <taxon>asterids</taxon>
        <taxon>Ericales</taxon>
        <taxon>Theaceae</taxon>
        <taxon>Camellia</taxon>
    </lineage>
</organism>
<feature type="compositionally biased region" description="Acidic residues" evidence="1">
    <location>
        <begin position="330"/>
        <end position="343"/>
    </location>
</feature>
<evidence type="ECO:0000313" key="3">
    <source>
        <dbReference type="Proteomes" id="UP000306102"/>
    </source>
</evidence>
<evidence type="ECO:0000256" key="1">
    <source>
        <dbReference type="SAM" id="MobiDB-lite"/>
    </source>
</evidence>
<dbReference type="EMBL" id="SDRB02008634">
    <property type="protein sequence ID" value="THG09246.1"/>
    <property type="molecule type" value="Genomic_DNA"/>
</dbReference>
<protein>
    <recommendedName>
        <fullName evidence="4">BHLH domain-containing protein</fullName>
    </recommendedName>
</protein>
<proteinExistence type="predicted"/>
<dbReference type="PANTHER" id="PTHR36066">
    <property type="entry name" value="TRANSCRIPTION FACTOR BHLH145"/>
    <property type="match status" value="1"/>
</dbReference>
<feature type="region of interest" description="Disordered" evidence="1">
    <location>
        <begin position="329"/>
        <end position="424"/>
    </location>
</feature>
<name>A0A4S4E262_CAMSN</name>
<accession>A0A4S4E262</accession>
<keyword evidence="3" id="KW-1185">Reference proteome</keyword>
<comment type="caution">
    <text evidence="2">The sequence shown here is derived from an EMBL/GenBank/DDBJ whole genome shotgun (WGS) entry which is preliminary data.</text>
</comment>
<dbReference type="AlphaFoldDB" id="A0A4S4E262"/>
<dbReference type="InterPro" id="IPR037546">
    <property type="entry name" value="SAC51-like"/>
</dbReference>
<evidence type="ECO:0008006" key="4">
    <source>
        <dbReference type="Google" id="ProtNLM"/>
    </source>
</evidence>
<reference evidence="2 3" key="1">
    <citation type="journal article" date="2018" name="Proc. Natl. Acad. Sci. U.S.A.">
        <title>Draft genome sequence of Camellia sinensis var. sinensis provides insights into the evolution of the tea genome and tea quality.</title>
        <authorList>
            <person name="Wei C."/>
            <person name="Yang H."/>
            <person name="Wang S."/>
            <person name="Zhao J."/>
            <person name="Liu C."/>
            <person name="Gao L."/>
            <person name="Xia E."/>
            <person name="Lu Y."/>
            <person name="Tai Y."/>
            <person name="She G."/>
            <person name="Sun J."/>
            <person name="Cao H."/>
            <person name="Tong W."/>
            <person name="Gao Q."/>
            <person name="Li Y."/>
            <person name="Deng W."/>
            <person name="Jiang X."/>
            <person name="Wang W."/>
            <person name="Chen Q."/>
            <person name="Zhang S."/>
            <person name="Li H."/>
            <person name="Wu J."/>
            <person name="Wang P."/>
            <person name="Li P."/>
            <person name="Shi C."/>
            <person name="Zheng F."/>
            <person name="Jian J."/>
            <person name="Huang B."/>
            <person name="Shan D."/>
            <person name="Shi M."/>
            <person name="Fang C."/>
            <person name="Yue Y."/>
            <person name="Li F."/>
            <person name="Li D."/>
            <person name="Wei S."/>
            <person name="Han B."/>
            <person name="Jiang C."/>
            <person name="Yin Y."/>
            <person name="Xia T."/>
            <person name="Zhang Z."/>
            <person name="Bennetzen J.L."/>
            <person name="Zhao S."/>
            <person name="Wan X."/>
        </authorList>
    </citation>
    <scope>NUCLEOTIDE SEQUENCE [LARGE SCALE GENOMIC DNA]</scope>
    <source>
        <strain evidence="3">cv. Shuchazao</strain>
        <tissue evidence="2">Leaf</tissue>
    </source>
</reference>